<organism evidence="3 4">
    <name type="scientific">Torque teno virus 23</name>
    <dbReference type="NCBI Taxonomy" id="687362"/>
    <lineage>
        <taxon>Viruses</taxon>
        <taxon>Monodnaviria</taxon>
        <taxon>Shotokuvirae</taxon>
        <taxon>Commensaviricota</taxon>
        <taxon>Cardeaviricetes</taxon>
        <taxon>Sanitavirales</taxon>
        <taxon>Anelloviridae</taxon>
        <taxon>Alphatorquevirus</taxon>
        <taxon>Alphatorquevirus homin24</taxon>
    </lineage>
</organism>
<feature type="domain" description="Hepatitis TT virus Orf2/Gyrovirus Vp2 N-terminal" evidence="2">
    <location>
        <begin position="12"/>
        <end position="59"/>
    </location>
</feature>
<reference evidence="3 4" key="1">
    <citation type="submission" date="2000-10" db="EMBL/GenBank/DDBJ databases">
        <title>simian TT virus.</title>
        <authorList>
            <person name="Abe K."/>
            <person name="Inami T."/>
        </authorList>
    </citation>
    <scope>NUCLEOTIDE SEQUENCE [LARGE SCALE GENOMIC DNA]</scope>
    <source>
        <strain evidence="3">S-TTV CH65-2</strain>
    </source>
</reference>
<sequence length="123" mass="12618">MSLTPPAHNASGIERNWFESCFRSHAAVCGCGHFVNHLNVPAARYAFNGGPTPPGGPRSGPPQIRRALPAPAPPEPPAHNPWRGGDAGDAAGRGGGRDAGAGGGEYAPEELDALFAAVEEDTQ</sequence>
<dbReference type="GeneID" id="37616631"/>
<feature type="compositionally biased region" description="Pro residues" evidence="1">
    <location>
        <begin position="51"/>
        <end position="60"/>
    </location>
</feature>
<dbReference type="RefSeq" id="YP_009505724.1">
    <property type="nucleotide sequence ID" value="NC_038342.1"/>
</dbReference>
<feature type="compositionally biased region" description="Gly residues" evidence="1">
    <location>
        <begin position="85"/>
        <end position="105"/>
    </location>
</feature>
<dbReference type="EMBL" id="AB049607">
    <property type="protein sequence ID" value="BAB20601.1"/>
    <property type="molecule type" value="Genomic_DNA"/>
</dbReference>
<dbReference type="Pfam" id="PF02957">
    <property type="entry name" value="TT_ORF2-like"/>
    <property type="match status" value="1"/>
</dbReference>
<evidence type="ECO:0000256" key="1">
    <source>
        <dbReference type="SAM" id="MobiDB-lite"/>
    </source>
</evidence>
<evidence type="ECO:0000259" key="2">
    <source>
        <dbReference type="Pfam" id="PF02957"/>
    </source>
</evidence>
<protein>
    <submittedName>
        <fullName evidence="3">ORF2, ORF1 genes, isolate: s-TTV CH65-2</fullName>
    </submittedName>
</protein>
<dbReference type="Proteomes" id="UP000232667">
    <property type="component" value="Segment"/>
</dbReference>
<name>Q9DTD5_9VIRU</name>
<proteinExistence type="predicted"/>
<accession>Q9DTD5</accession>
<feature type="compositionally biased region" description="Pro residues" evidence="1">
    <location>
        <begin position="70"/>
        <end position="79"/>
    </location>
</feature>
<evidence type="ECO:0000313" key="3">
    <source>
        <dbReference type="EMBL" id="BAB20601.1"/>
    </source>
</evidence>
<dbReference type="OrthoDB" id="27758at10239"/>
<dbReference type="InterPro" id="IPR004118">
    <property type="entry name" value="HEV_TT_vir_Orf2/Gyrovir_Vp2_N"/>
</dbReference>
<evidence type="ECO:0000313" key="4">
    <source>
        <dbReference type="Proteomes" id="UP000232667"/>
    </source>
</evidence>
<dbReference type="KEGG" id="vg:37616631"/>
<feature type="region of interest" description="Disordered" evidence="1">
    <location>
        <begin position="44"/>
        <end position="123"/>
    </location>
</feature>
<feature type="compositionally biased region" description="Acidic residues" evidence="1">
    <location>
        <begin position="107"/>
        <end position="123"/>
    </location>
</feature>